<dbReference type="InterPro" id="IPR022412">
    <property type="entry name" value="Quinolinate_PRibosylTrfase_N"/>
</dbReference>
<comment type="caution">
    <text evidence="10">The sequence shown here is derived from an EMBL/GenBank/DDBJ whole genome shotgun (WGS) entry which is preliminary data.</text>
</comment>
<dbReference type="EMBL" id="DRZI01000178">
    <property type="protein sequence ID" value="HHP81841.1"/>
    <property type="molecule type" value="Genomic_DNA"/>
</dbReference>
<comment type="pathway">
    <text evidence="1">Cofactor biosynthesis; NAD(+) biosynthesis; nicotinate D-ribonucleotide from nicotinate: step 1/1.</text>
</comment>
<dbReference type="CDD" id="cd01571">
    <property type="entry name" value="NAPRTase_B"/>
    <property type="match status" value="1"/>
</dbReference>
<evidence type="ECO:0000256" key="7">
    <source>
        <dbReference type="ARBA" id="ARBA00048668"/>
    </source>
</evidence>
<keyword evidence="10" id="KW-0328">Glycosyltransferase</keyword>
<dbReference type="SUPFAM" id="SSF51690">
    <property type="entry name" value="Nicotinate/Quinolinate PRTase C-terminal domain-like"/>
    <property type="match status" value="1"/>
</dbReference>
<dbReference type="GO" id="GO:0009435">
    <property type="term" value="P:NAD+ biosynthetic process"/>
    <property type="evidence" value="ECO:0007669"/>
    <property type="project" value="UniProtKB-UniPathway"/>
</dbReference>
<dbReference type="AlphaFoldDB" id="A0A7C5XHM6"/>
<dbReference type="Gene3D" id="3.90.1170.20">
    <property type="entry name" value="Quinolinate phosphoribosyl transferase, N-terminal domain"/>
    <property type="match status" value="1"/>
</dbReference>
<dbReference type="InterPro" id="IPR035809">
    <property type="entry name" value="NAPRTase_arc-type"/>
</dbReference>
<dbReference type="PIRSF" id="PIRSF000484">
    <property type="entry name" value="NAPRT"/>
    <property type="match status" value="1"/>
</dbReference>
<dbReference type="InterPro" id="IPR007229">
    <property type="entry name" value="Nic_PRibTrfase-Fam"/>
</dbReference>
<proteinExistence type="predicted"/>
<evidence type="ECO:0000259" key="9">
    <source>
        <dbReference type="Pfam" id="PF02749"/>
    </source>
</evidence>
<accession>A0A7C5XHM6</accession>
<evidence type="ECO:0000256" key="4">
    <source>
        <dbReference type="ARBA" id="ARBA00022598"/>
    </source>
</evidence>
<dbReference type="NCBIfam" id="NF006415">
    <property type="entry name" value="PRK08662.1"/>
    <property type="match status" value="1"/>
</dbReference>
<keyword evidence="3" id="KW-0597">Phosphoprotein</keyword>
<dbReference type="InterPro" id="IPR013785">
    <property type="entry name" value="Aldolase_TIM"/>
</dbReference>
<dbReference type="InterPro" id="IPR002638">
    <property type="entry name" value="Quinolinate_PRibosylTrfase_C"/>
</dbReference>
<evidence type="ECO:0000313" key="10">
    <source>
        <dbReference type="EMBL" id="HHP81841.1"/>
    </source>
</evidence>
<reference evidence="10" key="1">
    <citation type="journal article" date="2020" name="mSystems">
        <title>Genome- and Community-Level Interaction Insights into Carbon Utilization and Element Cycling Functions of Hydrothermarchaeota in Hydrothermal Sediment.</title>
        <authorList>
            <person name="Zhou Z."/>
            <person name="Liu Y."/>
            <person name="Xu W."/>
            <person name="Pan J."/>
            <person name="Luo Z.H."/>
            <person name="Li M."/>
        </authorList>
    </citation>
    <scope>NUCLEOTIDE SEQUENCE [LARGE SCALE GENOMIC DNA]</scope>
    <source>
        <strain evidence="10">SpSt-1121</strain>
    </source>
</reference>
<feature type="domain" description="Quinolinate phosphoribosyl transferase N-terminal" evidence="9">
    <location>
        <begin position="23"/>
        <end position="118"/>
    </location>
</feature>
<evidence type="ECO:0000256" key="1">
    <source>
        <dbReference type="ARBA" id="ARBA00004952"/>
    </source>
</evidence>
<dbReference type="PANTHER" id="PTHR43202">
    <property type="entry name" value="NICOTINATE-NUCLEOTIDE PYROPHOSPHORYLASE"/>
    <property type="match status" value="1"/>
</dbReference>
<sequence>MEGGYPRFYTLDVNRIKMGEATDIYFLRSKEILEKHGLCDKIVRYEIHVYSLPRNYKWAVFTGLEEVIALLMNRDITLYSLPEGTIFKDIQPVAIVEGRICDIIHLETALLGILRFYSSVSTKAARIKKLAGDKQVLFFGVRVQHPAIAPALDRAAYIGGCDAVSGAFSKEFIGIEPKGTMPHALIIVFGDPVKAWKAFDETLPENIPRVALVDTFYDERYESLLAAQVLGRKLWGVRLDTPRSRRGDIYMIAQEVKWTLKLHGFDNVRIIVSGGIDEENILKLKDVVDGFGVGTSIAFPPSIDLSMDIVEIYEENKDLWIPVTKRGKLPGMKQLYRCKPIYEDYIDVPGKEIKCSDGSTAKPMLIKYLDKGQLISDLPSPHEIRKYVLDQLAYVE</sequence>
<protein>
    <recommendedName>
        <fullName evidence="2">nicotinate phosphoribosyltransferase</fullName>
        <ecNumber evidence="2">6.3.4.21</ecNumber>
    </recommendedName>
</protein>
<keyword evidence="6 10" id="KW-0808">Transferase</keyword>
<dbReference type="Pfam" id="PF02749">
    <property type="entry name" value="QRPTase_N"/>
    <property type="match status" value="1"/>
</dbReference>
<feature type="domain" description="Quinolinate phosphoribosyl transferase C-terminal" evidence="8">
    <location>
        <begin position="120"/>
        <end position="308"/>
    </location>
</feature>
<dbReference type="InterPro" id="IPR053190">
    <property type="entry name" value="NAPRTase-like"/>
</dbReference>
<evidence type="ECO:0000256" key="3">
    <source>
        <dbReference type="ARBA" id="ARBA00022553"/>
    </source>
</evidence>
<dbReference type="Gene3D" id="3.20.20.70">
    <property type="entry name" value="Aldolase class I"/>
    <property type="match status" value="1"/>
</dbReference>
<dbReference type="EC" id="6.3.4.21" evidence="2"/>
<dbReference type="InterPro" id="IPR037128">
    <property type="entry name" value="Quinolinate_PRibosylTase_N_sf"/>
</dbReference>
<keyword evidence="5" id="KW-0662">Pyridine nucleotide biosynthesis</keyword>
<dbReference type="InterPro" id="IPR036068">
    <property type="entry name" value="Nicotinate_pribotase-like_C"/>
</dbReference>
<dbReference type="SUPFAM" id="SSF54675">
    <property type="entry name" value="Nicotinate/Quinolinate PRTase N-terminal domain-like"/>
    <property type="match status" value="1"/>
</dbReference>
<evidence type="ECO:0000256" key="5">
    <source>
        <dbReference type="ARBA" id="ARBA00022642"/>
    </source>
</evidence>
<dbReference type="GO" id="GO:0004516">
    <property type="term" value="F:nicotinate phosphoribosyltransferase activity"/>
    <property type="evidence" value="ECO:0007669"/>
    <property type="project" value="UniProtKB-EC"/>
</dbReference>
<evidence type="ECO:0000256" key="6">
    <source>
        <dbReference type="ARBA" id="ARBA00022679"/>
    </source>
</evidence>
<dbReference type="PANTHER" id="PTHR43202:SF1">
    <property type="entry name" value="NICOTINATE PHOSPHORIBOSYLTRANSFERASE"/>
    <property type="match status" value="1"/>
</dbReference>
<evidence type="ECO:0000256" key="2">
    <source>
        <dbReference type="ARBA" id="ARBA00013236"/>
    </source>
</evidence>
<keyword evidence="4 10" id="KW-0436">Ligase</keyword>
<dbReference type="UniPathway" id="UPA00253">
    <property type="reaction ID" value="UER00457"/>
</dbReference>
<comment type="catalytic activity">
    <reaction evidence="7">
        <text>5-phospho-alpha-D-ribose 1-diphosphate + nicotinate + ATP + H2O = nicotinate beta-D-ribonucleotide + ADP + phosphate + diphosphate</text>
        <dbReference type="Rhea" id="RHEA:36163"/>
        <dbReference type="ChEBI" id="CHEBI:15377"/>
        <dbReference type="ChEBI" id="CHEBI:30616"/>
        <dbReference type="ChEBI" id="CHEBI:32544"/>
        <dbReference type="ChEBI" id="CHEBI:33019"/>
        <dbReference type="ChEBI" id="CHEBI:43474"/>
        <dbReference type="ChEBI" id="CHEBI:57502"/>
        <dbReference type="ChEBI" id="CHEBI:58017"/>
        <dbReference type="ChEBI" id="CHEBI:456216"/>
        <dbReference type="EC" id="6.3.4.21"/>
    </reaction>
</comment>
<gene>
    <name evidence="10" type="ORF">ENM84_04165</name>
</gene>
<evidence type="ECO:0000259" key="8">
    <source>
        <dbReference type="Pfam" id="PF01729"/>
    </source>
</evidence>
<dbReference type="GO" id="GO:0004514">
    <property type="term" value="F:nicotinate-nucleotide diphosphorylase (carboxylating) activity"/>
    <property type="evidence" value="ECO:0007669"/>
    <property type="project" value="InterPro"/>
</dbReference>
<name>A0A7C5XHM6_9CREN</name>
<dbReference type="Pfam" id="PF01729">
    <property type="entry name" value="QRPTase_C"/>
    <property type="match status" value="1"/>
</dbReference>
<organism evidence="10">
    <name type="scientific">Ignisphaera aggregans</name>
    <dbReference type="NCBI Taxonomy" id="334771"/>
    <lineage>
        <taxon>Archaea</taxon>
        <taxon>Thermoproteota</taxon>
        <taxon>Thermoprotei</taxon>
        <taxon>Desulfurococcales</taxon>
        <taxon>Desulfurococcaceae</taxon>
        <taxon>Ignisphaera</taxon>
    </lineage>
</organism>